<proteinExistence type="predicted"/>
<feature type="compositionally biased region" description="Pro residues" evidence="1">
    <location>
        <begin position="1"/>
        <end position="21"/>
    </location>
</feature>
<organism evidence="2">
    <name type="scientific">freshwater metagenome</name>
    <dbReference type="NCBI Taxonomy" id="449393"/>
    <lineage>
        <taxon>unclassified sequences</taxon>
        <taxon>metagenomes</taxon>
        <taxon>ecological metagenomes</taxon>
    </lineage>
</organism>
<dbReference type="AlphaFoldDB" id="A0A6J6Z3E9"/>
<reference evidence="2" key="1">
    <citation type="submission" date="2020-05" db="EMBL/GenBank/DDBJ databases">
        <authorList>
            <person name="Chiriac C."/>
            <person name="Salcher M."/>
            <person name="Ghai R."/>
            <person name="Kavagutti S V."/>
        </authorList>
    </citation>
    <scope>NUCLEOTIDE SEQUENCE</scope>
</reference>
<name>A0A6J6Z3E9_9ZZZZ</name>
<accession>A0A6J6Z3E9</accession>
<gene>
    <name evidence="2" type="ORF">UFOPK3037_01698</name>
</gene>
<evidence type="ECO:0000256" key="1">
    <source>
        <dbReference type="SAM" id="MobiDB-lite"/>
    </source>
</evidence>
<dbReference type="EMBL" id="CAFAAO010000040">
    <property type="protein sequence ID" value="CAB4816272.1"/>
    <property type="molecule type" value="Genomic_DNA"/>
</dbReference>
<protein>
    <submittedName>
        <fullName evidence="2">Unannotated protein</fullName>
    </submittedName>
</protein>
<sequence>MTPPPPPPPPTSVPPPPPPPTTKILAEDTKLGTAHVVELVYTLEIKAPPPSKALSIDAKVMAPVFVVIERSPPVNNSGPVMVKAALPVPVKLPPR</sequence>
<evidence type="ECO:0000313" key="2">
    <source>
        <dbReference type="EMBL" id="CAB4816272.1"/>
    </source>
</evidence>
<feature type="region of interest" description="Disordered" evidence="1">
    <location>
        <begin position="1"/>
        <end position="25"/>
    </location>
</feature>